<feature type="chain" id="PRO_5022836615" description="Twin-arginine translocation signal domain-containing protein" evidence="1">
    <location>
        <begin position="31"/>
        <end position="239"/>
    </location>
</feature>
<reference evidence="2 3" key="1">
    <citation type="submission" date="2019-06" db="EMBL/GenBank/DDBJ databases">
        <title>New taxonomy in bacterial strain CC-CFT640, isolated from vineyard.</title>
        <authorList>
            <person name="Lin S.-Y."/>
            <person name="Tsai C.-F."/>
            <person name="Young C.-C."/>
        </authorList>
    </citation>
    <scope>NUCLEOTIDE SEQUENCE [LARGE SCALE GENOMIC DNA]</scope>
    <source>
        <strain evidence="2 3">CC-CFT640</strain>
    </source>
</reference>
<evidence type="ECO:0000313" key="2">
    <source>
        <dbReference type="EMBL" id="TXL75615.1"/>
    </source>
</evidence>
<dbReference type="PROSITE" id="PS51318">
    <property type="entry name" value="TAT"/>
    <property type="match status" value="1"/>
</dbReference>
<keyword evidence="1" id="KW-0732">Signal</keyword>
<gene>
    <name evidence="2" type="ORF">FHP25_13245</name>
</gene>
<protein>
    <recommendedName>
        <fullName evidence="4">Twin-arginine translocation signal domain-containing protein</fullName>
    </recommendedName>
</protein>
<organism evidence="2 3">
    <name type="scientific">Vineibacter terrae</name>
    <dbReference type="NCBI Taxonomy" id="2586908"/>
    <lineage>
        <taxon>Bacteria</taxon>
        <taxon>Pseudomonadati</taxon>
        <taxon>Pseudomonadota</taxon>
        <taxon>Alphaproteobacteria</taxon>
        <taxon>Hyphomicrobiales</taxon>
        <taxon>Vineibacter</taxon>
    </lineage>
</organism>
<proteinExistence type="predicted"/>
<comment type="caution">
    <text evidence="2">The sequence shown here is derived from an EMBL/GenBank/DDBJ whole genome shotgun (WGS) entry which is preliminary data.</text>
</comment>
<keyword evidence="3" id="KW-1185">Reference proteome</keyword>
<name>A0A5C8PNI7_9HYPH</name>
<dbReference type="Proteomes" id="UP000321638">
    <property type="component" value="Unassembled WGS sequence"/>
</dbReference>
<evidence type="ECO:0000313" key="3">
    <source>
        <dbReference type="Proteomes" id="UP000321638"/>
    </source>
</evidence>
<dbReference type="EMBL" id="VDUZ01000013">
    <property type="protein sequence ID" value="TXL75615.1"/>
    <property type="molecule type" value="Genomic_DNA"/>
</dbReference>
<dbReference type="AlphaFoldDB" id="A0A5C8PNI7"/>
<accession>A0A5C8PNI7</accession>
<feature type="signal peptide" evidence="1">
    <location>
        <begin position="1"/>
        <end position="30"/>
    </location>
</feature>
<dbReference type="RefSeq" id="WP_147847420.1">
    <property type="nucleotide sequence ID" value="NZ_VDUZ01000013.1"/>
</dbReference>
<evidence type="ECO:0000256" key="1">
    <source>
        <dbReference type="SAM" id="SignalP"/>
    </source>
</evidence>
<sequence>MSRDTANATRRGFLAAFSGGAAAATVPALAALPAEKQAQVAPVSAPAEPDPFITAYREWVASCEAYKAANKAHLSASKGLPACVHHGDPKITLVHYNAPRGEEHHYQIWSLDGRGRGFDGRWDILASDDPEGAARIRRYLQRELRRKGRMIAELRRKHNLDALSDAEEKACADMHAAEERMRKAIPTSALGVALAARIYVEGIRYGCPDHVPVFAGAVALVPQAALDEFGPVPQPYGSD</sequence>
<dbReference type="InterPro" id="IPR006311">
    <property type="entry name" value="TAT_signal"/>
</dbReference>
<evidence type="ECO:0008006" key="4">
    <source>
        <dbReference type="Google" id="ProtNLM"/>
    </source>
</evidence>